<dbReference type="CDD" id="cd02518">
    <property type="entry name" value="GT2_SpsF"/>
    <property type="match status" value="1"/>
</dbReference>
<dbReference type="Pfam" id="PF02348">
    <property type="entry name" value="CTP_transf_3"/>
    <property type="match status" value="1"/>
</dbReference>
<dbReference type="OrthoDB" id="9815559at2"/>
<dbReference type="PANTHER" id="PTHR42866:SF1">
    <property type="entry name" value="SPORE COAT POLYSACCHARIDE BIOSYNTHESIS PROTEIN SPSF"/>
    <property type="match status" value="1"/>
</dbReference>
<dbReference type="GO" id="GO:0005829">
    <property type="term" value="C:cytosol"/>
    <property type="evidence" value="ECO:0007669"/>
    <property type="project" value="TreeGrafter"/>
</dbReference>
<evidence type="ECO:0000313" key="1">
    <source>
        <dbReference type="EMBL" id="SOH04465.1"/>
    </source>
</evidence>
<dbReference type="Proteomes" id="UP000221734">
    <property type="component" value="Chromosome Kuenenia_stuttgartiensis_MBR1"/>
</dbReference>
<dbReference type="RefSeq" id="WP_099325180.1">
    <property type="nucleotide sequence ID" value="NZ_OCTL01000022.1"/>
</dbReference>
<dbReference type="InterPro" id="IPR029044">
    <property type="entry name" value="Nucleotide-diphossugar_trans"/>
</dbReference>
<dbReference type="KEGG" id="kst:KSMBR1_1967"/>
<sequence length="242" mass="27433">MMPFKPDFNTEVVVILQARTGSTRLPNKVLRCLAGRPMLSHCIQRLKRIGDGYHVIVATSTLNRDYTLEKLAIKEGVLCYRGGEKDVLDRYYHAAKSAGAKFVIRATGDNPLVCPEEAKRVVECITSQKVDYVTGIEEVEGLKLPTGVGVEAFTFKALERSWLEGNKEHHREHVNEYILENPGIFSIVRLSCMPQNSCPELSLTIDTNDDFEFIEEMLSGFIKPATEITTSEIIKWWRKRIN</sequence>
<dbReference type="Gene3D" id="3.90.550.10">
    <property type="entry name" value="Spore Coat Polysaccharide Biosynthesis Protein SpsA, Chain A"/>
    <property type="match status" value="1"/>
</dbReference>
<organism evidence="1 2">
    <name type="scientific">Kuenenia stuttgartiensis</name>
    <dbReference type="NCBI Taxonomy" id="174633"/>
    <lineage>
        <taxon>Bacteria</taxon>
        <taxon>Pseudomonadati</taxon>
        <taxon>Planctomycetota</taxon>
        <taxon>Candidatus Brocadiia</taxon>
        <taxon>Candidatus Brocadiales</taxon>
        <taxon>Candidatus Brocadiaceae</taxon>
        <taxon>Candidatus Kuenenia</taxon>
    </lineage>
</organism>
<reference evidence="2" key="1">
    <citation type="submission" date="2017-10" db="EMBL/GenBank/DDBJ databases">
        <authorList>
            <person name="Frank J."/>
        </authorList>
    </citation>
    <scope>NUCLEOTIDE SEQUENCE [LARGE SCALE GENOMIC DNA]</scope>
</reference>
<proteinExistence type="predicted"/>
<evidence type="ECO:0000313" key="2">
    <source>
        <dbReference type="Proteomes" id="UP000221734"/>
    </source>
</evidence>
<accession>A0A2C9CFN6</accession>
<dbReference type="SUPFAM" id="SSF53448">
    <property type="entry name" value="Nucleotide-diphospho-sugar transferases"/>
    <property type="match status" value="1"/>
</dbReference>
<dbReference type="EMBL" id="LT934425">
    <property type="protein sequence ID" value="SOH04465.1"/>
    <property type="molecule type" value="Genomic_DNA"/>
</dbReference>
<dbReference type="AlphaFoldDB" id="A0A2C9CFN6"/>
<dbReference type="InterPro" id="IPR003329">
    <property type="entry name" value="Cytidylyl_trans"/>
</dbReference>
<name>A0A2C9CFN6_KUEST</name>
<gene>
    <name evidence="1" type="primary">kdsB_2</name>
    <name evidence="1" type="ORF">KSMBR1_1967</name>
</gene>
<protein>
    <submittedName>
        <fullName evidence="1">Uncharacterized protein</fullName>
    </submittedName>
</protein>
<keyword evidence="2" id="KW-1185">Reference proteome</keyword>
<dbReference type="PANTHER" id="PTHR42866">
    <property type="entry name" value="3-DEOXY-MANNO-OCTULOSONATE CYTIDYLYLTRANSFERASE"/>
    <property type="match status" value="1"/>
</dbReference>